<feature type="compositionally biased region" description="Basic residues" evidence="7">
    <location>
        <begin position="286"/>
        <end position="301"/>
    </location>
</feature>
<keyword evidence="9" id="KW-1185">Reference proteome</keyword>
<evidence type="ECO:0000256" key="2">
    <source>
        <dbReference type="ARBA" id="ARBA00008138"/>
    </source>
</evidence>
<evidence type="ECO:0000256" key="5">
    <source>
        <dbReference type="ARBA" id="ARBA00022691"/>
    </source>
</evidence>
<evidence type="ECO:0000313" key="9">
    <source>
        <dbReference type="Proteomes" id="UP000608955"/>
    </source>
</evidence>
<dbReference type="PANTHER" id="PTHR43619">
    <property type="entry name" value="S-ADENOSYL-L-METHIONINE-DEPENDENT METHYLTRANSFERASE YKTD-RELATED"/>
    <property type="match status" value="1"/>
</dbReference>
<comment type="caution">
    <text evidence="8">The sequence shown here is derived from an EMBL/GenBank/DDBJ whole genome shotgun (WGS) entry which is preliminary data.</text>
</comment>
<dbReference type="AlphaFoldDB" id="A0A918Y6T2"/>
<evidence type="ECO:0000256" key="1">
    <source>
        <dbReference type="ARBA" id="ARBA00003907"/>
    </source>
</evidence>
<comment type="similarity">
    <text evidence="2 6">Belongs to the UPF0677 family.</text>
</comment>
<dbReference type="NCBIfam" id="TIGR00027">
    <property type="entry name" value="mthyl_TIGR00027"/>
    <property type="match status" value="1"/>
</dbReference>
<evidence type="ECO:0000313" key="8">
    <source>
        <dbReference type="EMBL" id="GHD93207.1"/>
    </source>
</evidence>
<dbReference type="EMBL" id="BMVF01000014">
    <property type="protein sequence ID" value="GHD93207.1"/>
    <property type="molecule type" value="Genomic_DNA"/>
</dbReference>
<dbReference type="Proteomes" id="UP000608955">
    <property type="component" value="Unassembled WGS sequence"/>
</dbReference>
<dbReference type="GO" id="GO:0032259">
    <property type="term" value="P:methylation"/>
    <property type="evidence" value="ECO:0007669"/>
    <property type="project" value="UniProtKB-KW"/>
</dbReference>
<dbReference type="GO" id="GO:0008168">
    <property type="term" value="F:methyltransferase activity"/>
    <property type="evidence" value="ECO:0007669"/>
    <property type="project" value="UniProtKB-UniRule"/>
</dbReference>
<evidence type="ECO:0000256" key="3">
    <source>
        <dbReference type="ARBA" id="ARBA00022603"/>
    </source>
</evidence>
<keyword evidence="4" id="KW-0808">Transferase</keyword>
<dbReference type="InterPro" id="IPR029063">
    <property type="entry name" value="SAM-dependent_MTases_sf"/>
</dbReference>
<reference evidence="8" key="1">
    <citation type="journal article" date="2014" name="Int. J. Syst. Evol. Microbiol.">
        <title>Complete genome sequence of Corynebacterium casei LMG S-19264T (=DSM 44701T), isolated from a smear-ripened cheese.</title>
        <authorList>
            <consortium name="US DOE Joint Genome Institute (JGI-PGF)"/>
            <person name="Walter F."/>
            <person name="Albersmeier A."/>
            <person name="Kalinowski J."/>
            <person name="Ruckert C."/>
        </authorList>
    </citation>
    <scope>NUCLEOTIDE SEQUENCE</scope>
    <source>
        <strain evidence="8">JCM 4654</strain>
    </source>
</reference>
<feature type="compositionally biased region" description="Polar residues" evidence="7">
    <location>
        <begin position="218"/>
        <end position="230"/>
    </location>
</feature>
<dbReference type="EC" id="2.1.1.-" evidence="6"/>
<keyword evidence="3 6" id="KW-0489">Methyltransferase</keyword>
<name>A0A918Y6T2_9ACTN</name>
<comment type="function">
    <text evidence="1 6">Exhibits S-adenosyl-L-methionine-dependent methyltransferase activity.</text>
</comment>
<dbReference type="InterPro" id="IPR011610">
    <property type="entry name" value="SAM_mthyl_Trfase_ML2640-like"/>
</dbReference>
<proteinExistence type="inferred from homology"/>
<accession>A0A918Y6T2</accession>
<feature type="compositionally biased region" description="Basic residues" evidence="7">
    <location>
        <begin position="237"/>
        <end position="253"/>
    </location>
</feature>
<sequence length="301" mass="32657">MTGDRTSEPDGTAVRTALWRAPHVQADAPPHVFEDEIGLRLVAPGEGRRSRPDMEPRAASGFRAAVVARARFIEDLVAEQAALGVTQYVVRGAGLDTFAQRRPEIASRLRVLAIDQPGTQAWKRRRLAELGYDTPGRLHFVPVDFEAGESWLGRLAGAGFDARRPAVVVSTGVTMYLTRDATAATLREIVTLAPGSTLAMTFLLPAEHLDASDRPGQRASQEGARSSGTPFISFYAPRRHAVPGPRGRSRGRPARGGQVARRPLLRPPAGRPAPVDRRGLPAGCHPTRRVRRPGHRSLHIS</sequence>
<gene>
    <name evidence="8" type="ORF">GCM10010508_48970</name>
</gene>
<feature type="region of interest" description="Disordered" evidence="7">
    <location>
        <begin position="212"/>
        <end position="301"/>
    </location>
</feature>
<dbReference type="Gene3D" id="3.40.50.150">
    <property type="entry name" value="Vaccinia Virus protein VP39"/>
    <property type="match status" value="1"/>
</dbReference>
<evidence type="ECO:0000256" key="4">
    <source>
        <dbReference type="ARBA" id="ARBA00022679"/>
    </source>
</evidence>
<organism evidence="8 9">
    <name type="scientific">Streptomyces naganishii JCM 4654</name>
    <dbReference type="NCBI Taxonomy" id="1306179"/>
    <lineage>
        <taxon>Bacteria</taxon>
        <taxon>Bacillati</taxon>
        <taxon>Actinomycetota</taxon>
        <taxon>Actinomycetes</taxon>
        <taxon>Kitasatosporales</taxon>
        <taxon>Streptomycetaceae</taxon>
        <taxon>Streptomyces</taxon>
    </lineage>
</organism>
<dbReference type="Pfam" id="PF04072">
    <property type="entry name" value="LCM"/>
    <property type="match status" value="1"/>
</dbReference>
<dbReference type="InterPro" id="IPR007213">
    <property type="entry name" value="Ppm1/Ppm2/Tcmp"/>
</dbReference>
<evidence type="ECO:0000256" key="7">
    <source>
        <dbReference type="SAM" id="MobiDB-lite"/>
    </source>
</evidence>
<keyword evidence="5 6" id="KW-0949">S-adenosyl-L-methionine</keyword>
<reference evidence="8" key="2">
    <citation type="submission" date="2020-09" db="EMBL/GenBank/DDBJ databases">
        <authorList>
            <person name="Sun Q."/>
            <person name="Ohkuma M."/>
        </authorList>
    </citation>
    <scope>NUCLEOTIDE SEQUENCE</scope>
    <source>
        <strain evidence="8">JCM 4654</strain>
    </source>
</reference>
<dbReference type="SUPFAM" id="SSF53335">
    <property type="entry name" value="S-adenosyl-L-methionine-dependent methyltransferases"/>
    <property type="match status" value="1"/>
</dbReference>
<evidence type="ECO:0000256" key="6">
    <source>
        <dbReference type="RuleBase" id="RU362030"/>
    </source>
</evidence>
<dbReference type="PANTHER" id="PTHR43619:SF2">
    <property type="entry name" value="S-ADENOSYL-L-METHIONINE-DEPENDENT METHYLTRANSFERASES SUPERFAMILY PROTEIN"/>
    <property type="match status" value="1"/>
</dbReference>
<protein>
    <recommendedName>
        <fullName evidence="6">S-adenosyl-L-methionine-dependent methyltransferase</fullName>
        <ecNumber evidence="6">2.1.1.-</ecNumber>
    </recommendedName>
</protein>